<organism evidence="10 11">
    <name type="scientific">Adineta steineri</name>
    <dbReference type="NCBI Taxonomy" id="433720"/>
    <lineage>
        <taxon>Eukaryota</taxon>
        <taxon>Metazoa</taxon>
        <taxon>Spiralia</taxon>
        <taxon>Gnathifera</taxon>
        <taxon>Rotifera</taxon>
        <taxon>Eurotatoria</taxon>
        <taxon>Bdelloidea</taxon>
        <taxon>Adinetida</taxon>
        <taxon>Adinetidae</taxon>
        <taxon>Adineta</taxon>
    </lineage>
</organism>
<dbReference type="Pfam" id="PF01436">
    <property type="entry name" value="NHL"/>
    <property type="match status" value="1"/>
</dbReference>
<keyword evidence="8" id="KW-0472">Membrane</keyword>
<dbReference type="AlphaFoldDB" id="A0A815SMR5"/>
<evidence type="ECO:0000256" key="5">
    <source>
        <dbReference type="ARBA" id="ARBA00022692"/>
    </source>
</evidence>
<keyword evidence="4" id="KW-0808">Transferase</keyword>
<evidence type="ECO:0000313" key="11">
    <source>
        <dbReference type="Proteomes" id="UP000663891"/>
    </source>
</evidence>
<keyword evidence="3" id="KW-0328">Glycosyltransferase</keyword>
<dbReference type="OrthoDB" id="2526284at2759"/>
<evidence type="ECO:0000256" key="8">
    <source>
        <dbReference type="ARBA" id="ARBA00023136"/>
    </source>
</evidence>
<proteinExistence type="inferred from homology"/>
<evidence type="ECO:0000256" key="4">
    <source>
        <dbReference type="ARBA" id="ARBA00022679"/>
    </source>
</evidence>
<accession>A0A815SMR5</accession>
<dbReference type="PANTHER" id="PTHR21461:SF87">
    <property type="entry name" value="GH12965P"/>
    <property type="match status" value="1"/>
</dbReference>
<evidence type="ECO:0000313" key="10">
    <source>
        <dbReference type="EMBL" id="CAF1490149.1"/>
    </source>
</evidence>
<evidence type="ECO:0000256" key="7">
    <source>
        <dbReference type="ARBA" id="ARBA00022989"/>
    </source>
</evidence>
<keyword evidence="7" id="KW-1133">Transmembrane helix</keyword>
<comment type="similarity">
    <text evidence="2">Belongs to the glycosyltransferase 92 family.</text>
</comment>
<sequence>MNDLHLQHQDDLSVGLDSTPYNRALLLHKNGRRSMEKGNYFEALNKLLEVKQLFIENSPPTDGLVLELSTLYDNIASNYFSSTDYLPALTMSQINSQICEKTPQYSECSTNSACGCFHMVGAKDDTGVCGFLWPTCSRLVRCNSSDNSCLQLNTICVHHPQCDDFPLCYPVTMIDQNMCPPMKNKSNLKWKQNAITVAGGNERGQELNQLDHPYGIFIDEKTNIFIADFGNHRIVEWKQDAIKGQIIAGGNGQGTRMDQLNSPTDVIVDEQSHSIIIADYGNSRVIQWVNQSQQILIDNIDCSRLAMDKHGYLYVSDYKKDEVRRWKMGEYNNEGIIVAGGNGKGNRLNQLNIPTFMFVDEDQSVYVSDLHNHRVMKWIQDAKEGTIVAGGNGDGGNINQLSSPQGVFVDDLGQIYVADFGNHRVMCWWEGKEEGEIVVGGNGEGNQPNQLSGPAGLSFDEEGNLYVADDLNHRIQNDISRLADGWKPVGHTIDEQNLLHNMSIVVAAWPENAEDNIPTVPCLSADGHLLVLSVAASRIRYGVSLTFVTVYPTDMRTVLPKNISSHPLSSNQQSLWCIFSDGSVTPVYTYDSKYGNERVSLLDCPLSQFANDQLWKLNRTIRVYLASTTTKDRQIPILKAFVKVPIVSIISSNSSQESFTLCTSPLHNKANYLVQWIEFHRLIGFNKFVIYNTTDTDDYLSTIIHIYTRKYPDLVDVVQWNFSTLGLVDVLPTRYFQVEALHDCLIRYGDQSEWLGMLDLDEYIVPLHPYETIVDYVHANFGRRIIGSINLRSQFFCNKNASAYTPEENDTNRLTIERFTFRARNRHKSGREKYLYRPRFVQYLSIHHQIAGLSKEHPSEKHITLAHYVSMSRLRTMPGCGTNEHVEDTSIRNRFVNRIKTTIAILMNKH</sequence>
<dbReference type="Pfam" id="PF01697">
    <property type="entry name" value="Glyco_transf_92"/>
    <property type="match status" value="1"/>
</dbReference>
<gene>
    <name evidence="10" type="ORF">VCS650_LOCUS41660</name>
</gene>
<comment type="caution">
    <text evidence="10">The sequence shown here is derived from an EMBL/GenBank/DDBJ whole genome shotgun (WGS) entry which is preliminary data.</text>
</comment>
<dbReference type="SUPFAM" id="SSF101898">
    <property type="entry name" value="NHL repeat"/>
    <property type="match status" value="1"/>
</dbReference>
<dbReference type="PROSITE" id="PS51125">
    <property type="entry name" value="NHL"/>
    <property type="match status" value="1"/>
</dbReference>
<name>A0A815SMR5_9BILA</name>
<evidence type="ECO:0000256" key="2">
    <source>
        <dbReference type="ARBA" id="ARBA00007647"/>
    </source>
</evidence>
<keyword evidence="6" id="KW-0677">Repeat</keyword>
<dbReference type="Proteomes" id="UP000663891">
    <property type="component" value="Unassembled WGS sequence"/>
</dbReference>
<feature type="repeat" description="NHL" evidence="9">
    <location>
        <begin position="395"/>
        <end position="427"/>
    </location>
</feature>
<evidence type="ECO:0000256" key="3">
    <source>
        <dbReference type="ARBA" id="ARBA00022676"/>
    </source>
</evidence>
<comment type="subcellular location">
    <subcellularLocation>
        <location evidence="1">Membrane</location>
        <topology evidence="1">Single-pass membrane protein</topology>
    </subcellularLocation>
</comment>
<dbReference type="GO" id="GO:0005737">
    <property type="term" value="C:cytoplasm"/>
    <property type="evidence" value="ECO:0007669"/>
    <property type="project" value="TreeGrafter"/>
</dbReference>
<dbReference type="InterPro" id="IPR011042">
    <property type="entry name" value="6-blade_b-propeller_TolB-like"/>
</dbReference>
<keyword evidence="5" id="KW-0812">Transmembrane</keyword>
<evidence type="ECO:0000256" key="6">
    <source>
        <dbReference type="ARBA" id="ARBA00022737"/>
    </source>
</evidence>
<dbReference type="PANTHER" id="PTHR21461">
    <property type="entry name" value="GLYCOSYLTRANSFERASE FAMILY 92 PROTEIN"/>
    <property type="match status" value="1"/>
</dbReference>
<dbReference type="GO" id="GO:0016757">
    <property type="term" value="F:glycosyltransferase activity"/>
    <property type="evidence" value="ECO:0007669"/>
    <property type="project" value="UniProtKB-KW"/>
</dbReference>
<reference evidence="10" key="1">
    <citation type="submission" date="2021-02" db="EMBL/GenBank/DDBJ databases">
        <authorList>
            <person name="Nowell W R."/>
        </authorList>
    </citation>
    <scope>NUCLEOTIDE SEQUENCE</scope>
</reference>
<dbReference type="GO" id="GO:0016020">
    <property type="term" value="C:membrane"/>
    <property type="evidence" value="ECO:0007669"/>
    <property type="project" value="UniProtKB-SubCell"/>
</dbReference>
<dbReference type="Gene3D" id="2.120.10.30">
    <property type="entry name" value="TolB, C-terminal domain"/>
    <property type="match status" value="2"/>
</dbReference>
<dbReference type="CDD" id="cd05819">
    <property type="entry name" value="NHL"/>
    <property type="match status" value="1"/>
</dbReference>
<protein>
    <submittedName>
        <fullName evidence="10">Uncharacterized protein</fullName>
    </submittedName>
</protein>
<dbReference type="InterPro" id="IPR001258">
    <property type="entry name" value="NHL_repeat"/>
</dbReference>
<dbReference type="EMBL" id="CAJNON010001879">
    <property type="protein sequence ID" value="CAF1490149.1"/>
    <property type="molecule type" value="Genomic_DNA"/>
</dbReference>
<evidence type="ECO:0000256" key="9">
    <source>
        <dbReference type="PROSITE-ProRule" id="PRU00504"/>
    </source>
</evidence>
<dbReference type="InterPro" id="IPR008166">
    <property type="entry name" value="Glyco_transf_92"/>
</dbReference>
<evidence type="ECO:0000256" key="1">
    <source>
        <dbReference type="ARBA" id="ARBA00004167"/>
    </source>
</evidence>